<dbReference type="InterPro" id="IPR036322">
    <property type="entry name" value="WD40_repeat_dom_sf"/>
</dbReference>
<evidence type="ECO:0000256" key="1">
    <source>
        <dbReference type="ARBA" id="ARBA00022574"/>
    </source>
</evidence>
<name>A0A2J8A5B9_9CHLO</name>
<evidence type="ECO:0000256" key="2">
    <source>
        <dbReference type="ARBA" id="ARBA00022737"/>
    </source>
</evidence>
<dbReference type="InterPro" id="IPR019775">
    <property type="entry name" value="WD40_repeat_CS"/>
</dbReference>
<dbReference type="InterPro" id="IPR015943">
    <property type="entry name" value="WD40/YVTN_repeat-like_dom_sf"/>
</dbReference>
<dbReference type="PANTHER" id="PTHR19848">
    <property type="entry name" value="WD40 REPEAT PROTEIN"/>
    <property type="match status" value="1"/>
</dbReference>
<evidence type="ECO:0000256" key="3">
    <source>
        <dbReference type="PROSITE-ProRule" id="PRU00221"/>
    </source>
</evidence>
<dbReference type="Proteomes" id="UP000236333">
    <property type="component" value="Unassembled WGS sequence"/>
</dbReference>
<evidence type="ECO:0000313" key="5">
    <source>
        <dbReference type="Proteomes" id="UP000236333"/>
    </source>
</evidence>
<dbReference type="AlphaFoldDB" id="A0A2J8A5B9"/>
<dbReference type="Gene3D" id="2.130.10.10">
    <property type="entry name" value="YVTN repeat-like/Quinoprotein amine dehydrogenase"/>
    <property type="match status" value="1"/>
</dbReference>
<keyword evidence="5" id="KW-1185">Reference proteome</keyword>
<dbReference type="EMBL" id="PGGS01000165">
    <property type="protein sequence ID" value="PNH07718.1"/>
    <property type="molecule type" value="Genomic_DNA"/>
</dbReference>
<dbReference type="PROSITE" id="PS00678">
    <property type="entry name" value="WD_REPEATS_1"/>
    <property type="match status" value="1"/>
</dbReference>
<evidence type="ECO:0000313" key="4">
    <source>
        <dbReference type="EMBL" id="PNH07718.1"/>
    </source>
</evidence>
<dbReference type="InterPro" id="IPR001680">
    <property type="entry name" value="WD40_rpt"/>
</dbReference>
<dbReference type="PROSITE" id="PS50294">
    <property type="entry name" value="WD_REPEATS_REGION"/>
    <property type="match status" value="1"/>
</dbReference>
<sequence length="87" mass="9462">MYQLAMETARPPWCTRLELPIDEFAGDWPACSAVLKGHTKDVSSVAFSPDGRWLASGSEDSTLRLWDTATGQCIAMLEMCHPVCSGG</sequence>
<comment type="caution">
    <text evidence="4">The sequence shown here is derived from an EMBL/GenBank/DDBJ whole genome shotgun (WGS) entry which is preliminary data.</text>
</comment>
<keyword evidence="1 3" id="KW-0853">WD repeat</keyword>
<dbReference type="SUPFAM" id="SSF50978">
    <property type="entry name" value="WD40 repeat-like"/>
    <property type="match status" value="1"/>
</dbReference>
<gene>
    <name evidence="4" type="ORF">TSOC_005802</name>
</gene>
<proteinExistence type="predicted"/>
<dbReference type="PANTHER" id="PTHR19848:SF8">
    <property type="entry name" value="F-BOX AND WD REPEAT DOMAIN CONTAINING 7"/>
    <property type="match status" value="1"/>
</dbReference>
<protein>
    <submittedName>
        <fullName evidence="4">Vegetative incompatibility protein HET-E-1</fullName>
    </submittedName>
</protein>
<keyword evidence="2" id="KW-0677">Repeat</keyword>
<dbReference type="Pfam" id="PF00400">
    <property type="entry name" value="WD40"/>
    <property type="match status" value="1"/>
</dbReference>
<organism evidence="4 5">
    <name type="scientific">Tetrabaena socialis</name>
    <dbReference type="NCBI Taxonomy" id="47790"/>
    <lineage>
        <taxon>Eukaryota</taxon>
        <taxon>Viridiplantae</taxon>
        <taxon>Chlorophyta</taxon>
        <taxon>core chlorophytes</taxon>
        <taxon>Chlorophyceae</taxon>
        <taxon>CS clade</taxon>
        <taxon>Chlamydomonadales</taxon>
        <taxon>Tetrabaenaceae</taxon>
        <taxon>Tetrabaena</taxon>
    </lineage>
</organism>
<dbReference type="SMART" id="SM00320">
    <property type="entry name" value="WD40"/>
    <property type="match status" value="1"/>
</dbReference>
<accession>A0A2J8A5B9</accession>
<reference evidence="4 5" key="1">
    <citation type="journal article" date="2017" name="Mol. Biol. Evol.">
        <title>The 4-celled Tetrabaena socialis nuclear genome reveals the essential components for genetic control of cell number at the origin of multicellularity in the volvocine lineage.</title>
        <authorList>
            <person name="Featherston J."/>
            <person name="Arakaki Y."/>
            <person name="Hanschen E.R."/>
            <person name="Ferris P.J."/>
            <person name="Michod R.E."/>
            <person name="Olson B.J.S.C."/>
            <person name="Nozaki H."/>
            <person name="Durand P.M."/>
        </authorList>
    </citation>
    <scope>NUCLEOTIDE SEQUENCE [LARGE SCALE GENOMIC DNA]</scope>
    <source>
        <strain evidence="4 5">NIES-571</strain>
    </source>
</reference>
<feature type="repeat" description="WD" evidence="3">
    <location>
        <begin position="35"/>
        <end position="76"/>
    </location>
</feature>
<dbReference type="OrthoDB" id="5571054at2759"/>
<feature type="non-terminal residue" evidence="4">
    <location>
        <position position="87"/>
    </location>
</feature>
<dbReference type="PROSITE" id="PS50082">
    <property type="entry name" value="WD_REPEATS_2"/>
    <property type="match status" value="1"/>
</dbReference>